<keyword evidence="5" id="KW-0175">Coiled coil</keyword>
<evidence type="ECO:0000256" key="2">
    <source>
        <dbReference type="ARBA" id="ARBA00022448"/>
    </source>
</evidence>
<dbReference type="GO" id="GO:0046961">
    <property type="term" value="F:proton-transporting ATPase activity, rotational mechanism"/>
    <property type="evidence" value="ECO:0007669"/>
    <property type="project" value="InterPro"/>
</dbReference>
<dbReference type="PANTHER" id="PTHR12713:SF11">
    <property type="entry name" value="V-TYPE PROTON ATPASE SUBUNIT G"/>
    <property type="match status" value="1"/>
</dbReference>
<organism evidence="6 7">
    <name type="scientific">Schizosaccharomyces osmophilus</name>
    <dbReference type="NCBI Taxonomy" id="2545709"/>
    <lineage>
        <taxon>Eukaryota</taxon>
        <taxon>Fungi</taxon>
        <taxon>Dikarya</taxon>
        <taxon>Ascomycota</taxon>
        <taxon>Taphrinomycotina</taxon>
        <taxon>Schizosaccharomycetes</taxon>
        <taxon>Schizosaccharomycetales</taxon>
        <taxon>Schizosaccharomycetaceae</taxon>
        <taxon>Schizosaccharomyces</taxon>
    </lineage>
</organism>
<keyword evidence="4" id="KW-0406">Ion transport</keyword>
<evidence type="ECO:0000256" key="3">
    <source>
        <dbReference type="ARBA" id="ARBA00022781"/>
    </source>
</evidence>
<sequence>MFANRRTIDRVQRLKDARQEAKTEIEEYAASKEREFKDSENKASGIYSQTEEETKKQVEKDFIFIKENAKEKSDKAIDAILAVACDVK</sequence>
<comment type="similarity">
    <text evidence="1">Belongs to the V-ATPase G subunit family.</text>
</comment>
<keyword evidence="7" id="KW-1185">Reference proteome</keyword>
<feature type="coiled-coil region" evidence="5">
    <location>
        <begin position="4"/>
        <end position="34"/>
    </location>
</feature>
<dbReference type="Pfam" id="PF03179">
    <property type="entry name" value="V-ATPase_G"/>
    <property type="match status" value="1"/>
</dbReference>
<evidence type="ECO:0000256" key="1">
    <source>
        <dbReference type="ARBA" id="ARBA00010066"/>
    </source>
</evidence>
<dbReference type="Proteomes" id="UP001212411">
    <property type="component" value="Chromosome 2"/>
</dbReference>
<dbReference type="GeneID" id="80877503"/>
<dbReference type="GO" id="GO:0000221">
    <property type="term" value="C:vacuolar proton-transporting V-type ATPase, V1 domain"/>
    <property type="evidence" value="ECO:0007669"/>
    <property type="project" value="TreeGrafter"/>
</dbReference>
<proteinExistence type="inferred from homology"/>
<dbReference type="Gene3D" id="1.20.5.2950">
    <property type="match status" value="1"/>
</dbReference>
<evidence type="ECO:0000313" key="7">
    <source>
        <dbReference type="Proteomes" id="UP001212411"/>
    </source>
</evidence>
<gene>
    <name evidence="6" type="primary">vma10</name>
    <name evidence="6" type="ORF">SOMG_04027</name>
</gene>
<dbReference type="EMBL" id="CP115612">
    <property type="protein sequence ID" value="WBW73502.1"/>
    <property type="molecule type" value="Genomic_DNA"/>
</dbReference>
<reference evidence="6 7" key="1">
    <citation type="journal article" date="2023" name="G3 (Bethesda)">
        <title>A high-quality reference genome for the fission yeast Schizosaccharomyces osmophilus.</title>
        <authorList>
            <person name="Jia G.S."/>
            <person name="Zhang W.C."/>
            <person name="Liang Y."/>
            <person name="Liu X.H."/>
            <person name="Rhind N."/>
            <person name="Pidoux A."/>
            <person name="Brysch-Herzberg M."/>
            <person name="Du L.L."/>
        </authorList>
    </citation>
    <scope>NUCLEOTIDE SEQUENCE [LARGE SCALE GENOMIC DNA]</scope>
    <source>
        <strain evidence="6 7">CBS 15793</strain>
    </source>
</reference>
<dbReference type="GO" id="GO:0016887">
    <property type="term" value="F:ATP hydrolysis activity"/>
    <property type="evidence" value="ECO:0007669"/>
    <property type="project" value="TreeGrafter"/>
</dbReference>
<evidence type="ECO:0000256" key="5">
    <source>
        <dbReference type="SAM" id="Coils"/>
    </source>
</evidence>
<dbReference type="RefSeq" id="XP_056037745.1">
    <property type="nucleotide sequence ID" value="XM_056182814.1"/>
</dbReference>
<dbReference type="AlphaFoldDB" id="A0AAF0AWD8"/>
<protein>
    <submittedName>
        <fullName evidence="6">V-type ATPase V1 domain subunit G</fullName>
    </submittedName>
</protein>
<evidence type="ECO:0000256" key="4">
    <source>
        <dbReference type="ARBA" id="ARBA00023065"/>
    </source>
</evidence>
<name>A0AAF0AWD8_9SCHI</name>
<dbReference type="KEGG" id="som:SOMG_04027"/>
<dbReference type="InterPro" id="IPR005124">
    <property type="entry name" value="V-ATPase_G"/>
</dbReference>
<keyword evidence="3" id="KW-0375">Hydrogen ion transport</keyword>
<evidence type="ECO:0000313" key="6">
    <source>
        <dbReference type="EMBL" id="WBW73502.1"/>
    </source>
</evidence>
<dbReference type="PANTHER" id="PTHR12713">
    <property type="entry name" value="VACUOLAR ATP SYNTHASE SUBUNIT G"/>
    <property type="match status" value="1"/>
</dbReference>
<accession>A0AAF0AWD8</accession>
<keyword evidence="2" id="KW-0813">Transport</keyword>